<name>A0A563VTE1_9CYAN</name>
<dbReference type="EMBL" id="CAACVJ010000201">
    <property type="protein sequence ID" value="VEP14668.1"/>
    <property type="molecule type" value="Genomic_DNA"/>
</dbReference>
<evidence type="ECO:0000313" key="9">
    <source>
        <dbReference type="Proteomes" id="UP000320055"/>
    </source>
</evidence>
<dbReference type="InterPro" id="IPR005225">
    <property type="entry name" value="Small_GTP-bd"/>
</dbReference>
<keyword evidence="9" id="KW-1185">Reference proteome</keyword>
<dbReference type="CDD" id="cd00880">
    <property type="entry name" value="Era_like"/>
    <property type="match status" value="1"/>
</dbReference>
<evidence type="ECO:0000256" key="6">
    <source>
        <dbReference type="ARBA" id="ARBA00023136"/>
    </source>
</evidence>
<dbReference type="GO" id="GO:0002098">
    <property type="term" value="P:tRNA wobble uridine modification"/>
    <property type="evidence" value="ECO:0007669"/>
    <property type="project" value="TreeGrafter"/>
</dbReference>
<dbReference type="RefSeq" id="WP_246141484.1">
    <property type="nucleotide sequence ID" value="NZ_LR213788.1"/>
</dbReference>
<keyword evidence="5" id="KW-0342">GTP-binding</keyword>
<gene>
    <name evidence="8" type="ORF">H1P_280009</name>
</gene>
<keyword evidence="4" id="KW-1133">Transmembrane helix</keyword>
<proteinExistence type="predicted"/>
<dbReference type="GO" id="GO:0030488">
    <property type="term" value="P:tRNA methylation"/>
    <property type="evidence" value="ECO:0007669"/>
    <property type="project" value="TreeGrafter"/>
</dbReference>
<keyword evidence="3" id="KW-0547">Nucleotide-binding</keyword>
<keyword evidence="6" id="KW-0472">Membrane</keyword>
<sequence>MKQKQDNHFNRARASLQQAISWYGNFRRHGQYPPDETLQTTVRDDLKSLKNALDKLDCKVLRISTFGLVSCGKSSVINALVGQEVFKTGALNGVTQFPQSISWQPESEEIEVELIDTPGIDEMGGEARANMAREIAQKSDLILFVLAGDITRTEYLVLSQLRQSQKPIVIVFNKIDLYPDKDRQSIYNQLQLVNSAGIGDRLEQFISQDEIVMVSAKPQPIQVRQETSEGIISHTWETAPPQITELEETILRIISREGRSLLALNALVQARNAETNIARKTIAIRGKSAQDIIWQYAKYKTLAVAANPVPLLDVAGGFLFDLGLIRALAKLYGLPITGYEAGELWRKILASSGGLLLGEISSNLVLGVGKGGAAMMAAFNSPGAFITYTGTAGVQGAIAGYGAYVVGKVTQVYLEQGCTWGDLGASTVIAEILSQVEPNTIIYRLKQELW</sequence>
<dbReference type="NCBIfam" id="TIGR00231">
    <property type="entry name" value="small_GTP"/>
    <property type="match status" value="1"/>
</dbReference>
<feature type="domain" description="G" evidence="7">
    <location>
        <begin position="63"/>
        <end position="174"/>
    </location>
</feature>
<dbReference type="GO" id="GO:0016020">
    <property type="term" value="C:membrane"/>
    <property type="evidence" value="ECO:0007669"/>
    <property type="project" value="UniProtKB-SubCell"/>
</dbReference>
<dbReference type="PANTHER" id="PTHR42714">
    <property type="entry name" value="TRNA MODIFICATION GTPASE GTPBP3"/>
    <property type="match status" value="1"/>
</dbReference>
<evidence type="ECO:0000256" key="4">
    <source>
        <dbReference type="ARBA" id="ARBA00022989"/>
    </source>
</evidence>
<dbReference type="Proteomes" id="UP000320055">
    <property type="component" value="Unassembled WGS sequence"/>
</dbReference>
<keyword evidence="2" id="KW-0812">Transmembrane</keyword>
<organism evidence="8 9">
    <name type="scientific">Hyella patelloides LEGE 07179</name>
    <dbReference type="NCBI Taxonomy" id="945734"/>
    <lineage>
        <taxon>Bacteria</taxon>
        <taxon>Bacillati</taxon>
        <taxon>Cyanobacteriota</taxon>
        <taxon>Cyanophyceae</taxon>
        <taxon>Pleurocapsales</taxon>
        <taxon>Hyellaceae</taxon>
        <taxon>Hyella</taxon>
    </lineage>
</organism>
<evidence type="ECO:0000256" key="2">
    <source>
        <dbReference type="ARBA" id="ARBA00022692"/>
    </source>
</evidence>
<evidence type="ECO:0000259" key="7">
    <source>
        <dbReference type="Pfam" id="PF01926"/>
    </source>
</evidence>
<dbReference type="Pfam" id="PF05128">
    <property type="entry name" value="DUF697"/>
    <property type="match status" value="1"/>
</dbReference>
<accession>A0A563VTE1</accession>
<dbReference type="AlphaFoldDB" id="A0A563VTE1"/>
<evidence type="ECO:0000313" key="8">
    <source>
        <dbReference type="EMBL" id="VEP14668.1"/>
    </source>
</evidence>
<evidence type="ECO:0000256" key="3">
    <source>
        <dbReference type="ARBA" id="ARBA00022741"/>
    </source>
</evidence>
<protein>
    <submittedName>
        <fullName evidence="8">Small GTP-binding protein domain protein</fullName>
    </submittedName>
</protein>
<evidence type="ECO:0000256" key="1">
    <source>
        <dbReference type="ARBA" id="ARBA00004141"/>
    </source>
</evidence>
<dbReference type="GO" id="GO:0005525">
    <property type="term" value="F:GTP binding"/>
    <property type="evidence" value="ECO:0007669"/>
    <property type="project" value="UniProtKB-KW"/>
</dbReference>
<dbReference type="SUPFAM" id="SSF52540">
    <property type="entry name" value="P-loop containing nucleoside triphosphate hydrolases"/>
    <property type="match status" value="1"/>
</dbReference>
<dbReference type="Pfam" id="PF01926">
    <property type="entry name" value="MMR_HSR1"/>
    <property type="match status" value="1"/>
</dbReference>
<comment type="subcellular location">
    <subcellularLocation>
        <location evidence="1">Membrane</location>
        <topology evidence="1">Multi-pass membrane protein</topology>
    </subcellularLocation>
</comment>
<dbReference type="InterPro" id="IPR021147">
    <property type="entry name" value="DUF697"/>
</dbReference>
<dbReference type="GO" id="GO:0005737">
    <property type="term" value="C:cytoplasm"/>
    <property type="evidence" value="ECO:0007669"/>
    <property type="project" value="TreeGrafter"/>
</dbReference>
<dbReference type="InterPro" id="IPR027417">
    <property type="entry name" value="P-loop_NTPase"/>
</dbReference>
<reference evidence="8 9" key="1">
    <citation type="submission" date="2019-01" db="EMBL/GenBank/DDBJ databases">
        <authorList>
            <person name="Brito A."/>
        </authorList>
    </citation>
    <scope>NUCLEOTIDE SEQUENCE [LARGE SCALE GENOMIC DNA]</scope>
    <source>
        <strain evidence="8">1</strain>
    </source>
</reference>
<dbReference type="PANTHER" id="PTHR42714:SF6">
    <property type="entry name" value="TRANSLATION INITIATION FACTOR IF-2"/>
    <property type="match status" value="1"/>
</dbReference>
<evidence type="ECO:0000256" key="5">
    <source>
        <dbReference type="ARBA" id="ARBA00023134"/>
    </source>
</evidence>
<dbReference type="Gene3D" id="3.40.50.300">
    <property type="entry name" value="P-loop containing nucleotide triphosphate hydrolases"/>
    <property type="match status" value="1"/>
</dbReference>
<dbReference type="InterPro" id="IPR006073">
    <property type="entry name" value="GTP-bd"/>
</dbReference>